<comment type="caution">
    <text evidence="1">The sequence shown here is derived from an EMBL/GenBank/DDBJ whole genome shotgun (WGS) entry which is preliminary data.</text>
</comment>
<protein>
    <submittedName>
        <fullName evidence="1">Abi family protein</fullName>
    </submittedName>
</protein>
<proteinExistence type="predicted"/>
<evidence type="ECO:0000313" key="1">
    <source>
        <dbReference type="EMBL" id="MBM6497943.1"/>
    </source>
</evidence>
<organism evidence="1 2">
    <name type="scientific">Flavobacterium macrobrachii</name>
    <dbReference type="NCBI Taxonomy" id="591204"/>
    <lineage>
        <taxon>Bacteria</taxon>
        <taxon>Pseudomonadati</taxon>
        <taxon>Bacteroidota</taxon>
        <taxon>Flavobacteriia</taxon>
        <taxon>Flavobacteriales</taxon>
        <taxon>Flavobacteriaceae</taxon>
        <taxon>Flavobacterium</taxon>
    </lineage>
</organism>
<evidence type="ECO:0000313" key="2">
    <source>
        <dbReference type="Proteomes" id="UP000759529"/>
    </source>
</evidence>
<accession>A0ABS2CSK1</accession>
<dbReference type="RefSeq" id="WP_204158644.1">
    <property type="nucleotide sequence ID" value="NZ_JACSOD020000327.1"/>
</dbReference>
<name>A0ABS2CSK1_9FLAO</name>
<sequence length="150" mass="17330">MSRYLAATGNDSRKAMTLYRKNLKLSQEMFTIISCFEVALRNKINDQYVAQHGSDWLRDSSVTGGFFDTPRCVKTNRLIQKSLSKLPYYSHNKLLASFDFGFWRYFYAQPQFLAGGQTLLRIFPSKPTSTPAIQYNHTPVVHYKKSCSKH</sequence>
<keyword evidence="2" id="KW-1185">Reference proteome</keyword>
<reference evidence="1 2" key="1">
    <citation type="submission" date="2021-02" db="EMBL/GenBank/DDBJ databases">
        <authorList>
            <person name="Jung H.S."/>
            <person name="Chun B.H."/>
            <person name="Jeon C.O."/>
        </authorList>
    </citation>
    <scope>NUCLEOTIDE SEQUENCE [LARGE SCALE GENOMIC DNA]</scope>
    <source>
        <strain evidence="1 2">LMG 25203</strain>
    </source>
</reference>
<dbReference type="EMBL" id="JACSOD020000327">
    <property type="protein sequence ID" value="MBM6497943.1"/>
    <property type="molecule type" value="Genomic_DNA"/>
</dbReference>
<dbReference type="Proteomes" id="UP000759529">
    <property type="component" value="Unassembled WGS sequence"/>
</dbReference>
<gene>
    <name evidence="1" type="ORF">H9X54_001310</name>
</gene>